<keyword evidence="2" id="KW-1185">Reference proteome</keyword>
<dbReference type="Pfam" id="PF03928">
    <property type="entry name" value="HbpS-like"/>
    <property type="match status" value="1"/>
</dbReference>
<dbReference type="PIRSF" id="PIRSF008757">
    <property type="entry name" value="UCP008757"/>
    <property type="match status" value="1"/>
</dbReference>
<organism evidence="1 2">
    <name type="scientific">Rhizobium quercicola</name>
    <dbReference type="NCBI Taxonomy" id="2901226"/>
    <lineage>
        <taxon>Bacteria</taxon>
        <taxon>Pseudomonadati</taxon>
        <taxon>Pseudomonadota</taxon>
        <taxon>Alphaproteobacteria</taxon>
        <taxon>Hyphomicrobiales</taxon>
        <taxon>Rhizobiaceae</taxon>
        <taxon>Rhizobium/Agrobacterium group</taxon>
        <taxon>Rhizobium</taxon>
    </lineage>
</organism>
<dbReference type="RefSeq" id="WP_231814380.1">
    <property type="nucleotide sequence ID" value="NZ_JAJOZR010000006.1"/>
</dbReference>
<dbReference type="InterPro" id="IPR038084">
    <property type="entry name" value="PduO/GlcC-like_sf"/>
</dbReference>
<evidence type="ECO:0000313" key="1">
    <source>
        <dbReference type="EMBL" id="MCD7109612.1"/>
    </source>
</evidence>
<dbReference type="AlphaFoldDB" id="A0A9X1NRF7"/>
<dbReference type="PANTHER" id="PTHR28255">
    <property type="match status" value="1"/>
</dbReference>
<name>A0A9X1NRF7_9HYPH</name>
<dbReference type="Gene3D" id="3.30.450.150">
    <property type="entry name" value="Haem-degrading domain"/>
    <property type="match status" value="1"/>
</dbReference>
<protein>
    <submittedName>
        <fullName evidence="1">Heme-binding protein</fullName>
    </submittedName>
</protein>
<evidence type="ECO:0000313" key="2">
    <source>
        <dbReference type="Proteomes" id="UP001139089"/>
    </source>
</evidence>
<dbReference type="PANTHER" id="PTHR28255:SF1">
    <property type="entry name" value="UPF0303 PROTEIN YBR137W"/>
    <property type="match status" value="1"/>
</dbReference>
<dbReference type="EMBL" id="JAJOZR010000006">
    <property type="protein sequence ID" value="MCD7109612.1"/>
    <property type="molecule type" value="Genomic_DNA"/>
</dbReference>
<dbReference type="SUPFAM" id="SSF143744">
    <property type="entry name" value="GlcG-like"/>
    <property type="match status" value="1"/>
</dbReference>
<accession>A0A9X1NRF7</accession>
<dbReference type="InterPro" id="IPR010371">
    <property type="entry name" value="YBR137W-like"/>
</dbReference>
<gene>
    <name evidence="1" type="ORF">LRX75_11195</name>
</gene>
<dbReference type="InterPro" id="IPR005624">
    <property type="entry name" value="PduO/GlcC-like"/>
</dbReference>
<proteinExistence type="predicted"/>
<comment type="caution">
    <text evidence="1">The sequence shown here is derived from an EMBL/GenBank/DDBJ whole genome shotgun (WGS) entry which is preliminary data.</text>
</comment>
<dbReference type="Proteomes" id="UP001139089">
    <property type="component" value="Unassembled WGS sequence"/>
</dbReference>
<sequence length="159" mass="18087">MPQPDNRTCTDLLLAEREGVVTRFTTEDAWTLGSLMRQSAMAGRLAVAIEITIAREPVFFTRLANATEDNRHWAERKRRVVERFHHSSLYMRRLAQKEGYDFHHRYGLSSDLFAAFGGAVPIFQTDGNLIGTATISGLPDVEDHDFVVAHLQRFRAQAR</sequence>
<reference evidence="1" key="1">
    <citation type="submission" date="2021-12" db="EMBL/GenBank/DDBJ databases">
        <authorList>
            <person name="Li Y."/>
        </authorList>
    </citation>
    <scope>NUCLEOTIDE SEQUENCE</scope>
    <source>
        <strain evidence="1">DKSPLA3</strain>
    </source>
</reference>